<organism evidence="4 5">
    <name type="scientific">Stutzerimonas kunmingensis</name>
    <dbReference type="NCBI Taxonomy" id="1211807"/>
    <lineage>
        <taxon>Bacteria</taxon>
        <taxon>Pseudomonadati</taxon>
        <taxon>Pseudomonadota</taxon>
        <taxon>Gammaproteobacteria</taxon>
        <taxon>Pseudomonadales</taxon>
        <taxon>Pseudomonadaceae</taxon>
        <taxon>Stutzerimonas</taxon>
    </lineage>
</organism>
<dbReference type="InterPro" id="IPR000462">
    <property type="entry name" value="CDP-OH_P_trans"/>
</dbReference>
<gene>
    <name evidence="4" type="ORF">K7H17_22115</name>
</gene>
<accession>A0A9X1N9S0</accession>
<evidence type="ECO:0000256" key="2">
    <source>
        <dbReference type="RuleBase" id="RU003750"/>
    </source>
</evidence>
<protein>
    <submittedName>
        <fullName evidence="4">CDP-alcohol phosphatidyltransferase family protein</fullName>
    </submittedName>
</protein>
<evidence type="ECO:0000313" key="5">
    <source>
        <dbReference type="Proteomes" id="UP001138989"/>
    </source>
</evidence>
<evidence type="ECO:0000256" key="1">
    <source>
        <dbReference type="ARBA" id="ARBA00022679"/>
    </source>
</evidence>
<keyword evidence="3" id="KW-0812">Transmembrane</keyword>
<dbReference type="GO" id="GO:0016780">
    <property type="term" value="F:phosphotransferase activity, for other substituted phosphate groups"/>
    <property type="evidence" value="ECO:0007669"/>
    <property type="project" value="InterPro"/>
</dbReference>
<comment type="similarity">
    <text evidence="2">Belongs to the CDP-alcohol phosphatidyltransferase class-I family.</text>
</comment>
<evidence type="ECO:0000313" key="4">
    <source>
        <dbReference type="EMBL" id="MCD1610546.1"/>
    </source>
</evidence>
<dbReference type="PROSITE" id="PS00379">
    <property type="entry name" value="CDP_ALCOHOL_P_TRANSF"/>
    <property type="match status" value="1"/>
</dbReference>
<keyword evidence="3" id="KW-1133">Transmembrane helix</keyword>
<dbReference type="GO" id="GO:0008654">
    <property type="term" value="P:phospholipid biosynthetic process"/>
    <property type="evidence" value="ECO:0007669"/>
    <property type="project" value="InterPro"/>
</dbReference>
<dbReference type="InterPro" id="IPR043130">
    <property type="entry name" value="CDP-OH_PTrfase_TM_dom"/>
</dbReference>
<keyword evidence="1 2" id="KW-0808">Transferase</keyword>
<evidence type="ECO:0000256" key="3">
    <source>
        <dbReference type="SAM" id="Phobius"/>
    </source>
</evidence>
<comment type="caution">
    <text evidence="4">The sequence shown here is derived from an EMBL/GenBank/DDBJ whole genome shotgun (WGS) entry which is preliminary data.</text>
</comment>
<keyword evidence="3" id="KW-0472">Membrane</keyword>
<dbReference type="Gene3D" id="1.20.120.1760">
    <property type="match status" value="1"/>
</dbReference>
<dbReference type="GO" id="GO:0016020">
    <property type="term" value="C:membrane"/>
    <property type="evidence" value="ECO:0007669"/>
    <property type="project" value="InterPro"/>
</dbReference>
<reference evidence="4" key="1">
    <citation type="submission" date="2021-08" db="EMBL/GenBank/DDBJ databases">
        <title>Isolation and characterization of neutrophilic mixotrophic iron-oxidizing bacteria from deep-sea hydrothermal vents.</title>
        <authorList>
            <person name="He Y."/>
        </authorList>
    </citation>
    <scope>NUCLEOTIDE SEQUENCE</scope>
    <source>
        <strain evidence="4">IOP_13</strain>
    </source>
</reference>
<dbReference type="InterPro" id="IPR048254">
    <property type="entry name" value="CDP_ALCOHOL_P_TRANSF_CS"/>
</dbReference>
<feature type="transmembrane region" description="Helical" evidence="3">
    <location>
        <begin position="332"/>
        <end position="354"/>
    </location>
</feature>
<dbReference type="Proteomes" id="UP001138989">
    <property type="component" value="Unassembled WGS sequence"/>
</dbReference>
<proteinExistence type="inferred from homology"/>
<dbReference type="AlphaFoldDB" id="A0A9X1N9S0"/>
<keyword evidence="5" id="KW-1185">Reference proteome</keyword>
<sequence>MTTKVHLVGQCTVKLWGLTSRERFRRVLRRLPDVQLMEAEQPLPRDGVVLLLREDYLYDERVLRGLLRSEGVALQDPHNGHVIAALLPADRLDEKAARLEGPVITSLPTTLPETVASGLQTQLRKLDVPWVAPISEANRAQLEKALFNGAYKGVTDFITRGVWPVPARWVTGLCVRLGLSPNHVTGASYVLAILAGWWFWHGQFGAGLLAGWVMTFLDTVDGKLARVTVTSTRFGNLFDHALDLVHPPLWYIAWGVGLAASWDHALSLSGVCWAIFVGYVAGRLCEGAFKFAAPFSLFLWRPFDSVNRLFTARRNPNLLLLSLAWLAQANDIGLLLVALWTLISTLVLAVRVIWAIALRQRGADLQPWLSQVDLKAERHRPVVRLFAPRSGLNDA</sequence>
<dbReference type="EMBL" id="JAINWF010000022">
    <property type="protein sequence ID" value="MCD1610546.1"/>
    <property type="molecule type" value="Genomic_DNA"/>
</dbReference>
<dbReference type="Pfam" id="PF01066">
    <property type="entry name" value="CDP-OH_P_transf"/>
    <property type="match status" value="1"/>
</dbReference>
<name>A0A9X1N9S0_9GAMM</name>